<dbReference type="RefSeq" id="WP_152884802.1">
    <property type="nucleotide sequence ID" value="NZ_VJZD01000006.1"/>
</dbReference>
<keyword evidence="1" id="KW-0238">DNA-binding</keyword>
<dbReference type="AlphaFoldDB" id="A0A5N8V6P6"/>
<dbReference type="Pfam" id="PF23359">
    <property type="entry name" value="Lsr2_DNA-bd"/>
    <property type="match status" value="1"/>
</dbReference>
<gene>
    <name evidence="3" type="ORF">FNH09_02975</name>
</gene>
<dbReference type="InterPro" id="IPR036625">
    <property type="entry name" value="E3-bd_dom_sf"/>
</dbReference>
<evidence type="ECO:0000313" key="4">
    <source>
        <dbReference type="Proteomes" id="UP000325849"/>
    </source>
</evidence>
<sequence>MRTPAAARELGPDDEAMRLWARANGFHVNNAGRIPSAVREAYRLATQGVVDAGQTPGNG</sequence>
<dbReference type="OrthoDB" id="3466111at2"/>
<feature type="domain" description="Lsr2 DNA-binding" evidence="2">
    <location>
        <begin position="11"/>
        <end position="44"/>
    </location>
</feature>
<comment type="caution">
    <text evidence="3">The sequence shown here is derived from an EMBL/GenBank/DDBJ whole genome shotgun (WGS) entry which is preliminary data.</text>
</comment>
<dbReference type="GO" id="GO:0003677">
    <property type="term" value="F:DNA binding"/>
    <property type="evidence" value="ECO:0007669"/>
    <property type="project" value="UniProtKB-KW"/>
</dbReference>
<keyword evidence="4" id="KW-1185">Reference proteome</keyword>
<accession>A0A5N8V6P6</accession>
<dbReference type="Proteomes" id="UP000325849">
    <property type="component" value="Unassembled WGS sequence"/>
</dbReference>
<dbReference type="InterPro" id="IPR055370">
    <property type="entry name" value="Lsr2_DNA-bd"/>
</dbReference>
<proteinExistence type="predicted"/>
<protein>
    <recommendedName>
        <fullName evidence="2">Lsr2 DNA-binding domain-containing protein</fullName>
    </recommendedName>
</protein>
<reference evidence="3 4" key="1">
    <citation type="submission" date="2019-07" db="EMBL/GenBank/DDBJ databases">
        <title>New species of Amycolatopsis and Streptomyces.</title>
        <authorList>
            <person name="Duangmal K."/>
            <person name="Teo W.F.A."/>
            <person name="Lipun K."/>
        </authorList>
    </citation>
    <scope>NUCLEOTIDE SEQUENCE [LARGE SCALE GENOMIC DNA]</scope>
    <source>
        <strain evidence="3 4">NBRC 109810</strain>
    </source>
</reference>
<evidence type="ECO:0000256" key="1">
    <source>
        <dbReference type="ARBA" id="ARBA00023125"/>
    </source>
</evidence>
<evidence type="ECO:0000313" key="3">
    <source>
        <dbReference type="EMBL" id="MPY30302.1"/>
    </source>
</evidence>
<dbReference type="GO" id="GO:0016746">
    <property type="term" value="F:acyltransferase activity"/>
    <property type="evidence" value="ECO:0007669"/>
    <property type="project" value="InterPro"/>
</dbReference>
<organism evidence="3 4">
    <name type="scientific">Streptomyces adustus</name>
    <dbReference type="NCBI Taxonomy" id="1609272"/>
    <lineage>
        <taxon>Bacteria</taxon>
        <taxon>Bacillati</taxon>
        <taxon>Actinomycetota</taxon>
        <taxon>Actinomycetes</taxon>
        <taxon>Kitasatosporales</taxon>
        <taxon>Streptomycetaceae</taxon>
        <taxon>Streptomyces</taxon>
    </lineage>
</organism>
<dbReference type="EMBL" id="VJZD01000006">
    <property type="protein sequence ID" value="MPY30302.1"/>
    <property type="molecule type" value="Genomic_DNA"/>
</dbReference>
<dbReference type="Gene3D" id="4.10.320.10">
    <property type="entry name" value="E3-binding domain"/>
    <property type="match status" value="1"/>
</dbReference>
<evidence type="ECO:0000259" key="2">
    <source>
        <dbReference type="Pfam" id="PF23359"/>
    </source>
</evidence>
<name>A0A5N8V6P6_9ACTN</name>